<protein>
    <recommendedName>
        <fullName evidence="2">SGNH hydrolase-type esterase domain-containing protein</fullName>
    </recommendedName>
</protein>
<proteinExistence type="predicted"/>
<dbReference type="AlphaFoldDB" id="A0A6C0ET02"/>
<name>A0A6C0ET02_9ZZZZ</name>
<reference evidence="1" key="1">
    <citation type="journal article" date="2020" name="Nature">
        <title>Giant virus diversity and host interactions through global metagenomics.</title>
        <authorList>
            <person name="Schulz F."/>
            <person name="Roux S."/>
            <person name="Paez-Espino D."/>
            <person name="Jungbluth S."/>
            <person name="Walsh D.A."/>
            <person name="Denef V.J."/>
            <person name="McMahon K.D."/>
            <person name="Konstantinidis K.T."/>
            <person name="Eloe-Fadrosh E.A."/>
            <person name="Kyrpides N.C."/>
            <person name="Woyke T."/>
        </authorList>
    </citation>
    <scope>NUCLEOTIDE SEQUENCE</scope>
    <source>
        <strain evidence="1">GVMAG-M-3300009155-2</strain>
    </source>
</reference>
<dbReference type="EMBL" id="MN738920">
    <property type="protein sequence ID" value="QHT31459.1"/>
    <property type="molecule type" value="Genomic_DNA"/>
</dbReference>
<dbReference type="InterPro" id="IPR036514">
    <property type="entry name" value="SGNH_hydro_sf"/>
</dbReference>
<evidence type="ECO:0008006" key="2">
    <source>
        <dbReference type="Google" id="ProtNLM"/>
    </source>
</evidence>
<sequence>MIKILVLGDSHGEVFNYCNEKQQNIYFEAVIVGGATAQGSVNPNSITNALNVFKEKLNDIKNNNFKYIIINLGEVDCGFVIWYRKNKYNIGIEDQLKITTDNLFNFINLEILPHFESSKIIINGSVLPTIKDNTDKKYLIGARSEIVVSQIDRTELTIKYNNILKNYSLINGYNYMDITNYILDNETKVVNTIFLNKNIFDHHLDNENTYNLWLCELYKIIGI</sequence>
<accession>A0A6C0ET02</accession>
<evidence type="ECO:0000313" key="1">
    <source>
        <dbReference type="EMBL" id="QHT31459.1"/>
    </source>
</evidence>
<organism evidence="1">
    <name type="scientific">viral metagenome</name>
    <dbReference type="NCBI Taxonomy" id="1070528"/>
    <lineage>
        <taxon>unclassified sequences</taxon>
        <taxon>metagenomes</taxon>
        <taxon>organismal metagenomes</taxon>
    </lineage>
</organism>
<dbReference type="Gene3D" id="3.40.50.1110">
    <property type="entry name" value="SGNH hydrolase"/>
    <property type="match status" value="1"/>
</dbReference>